<keyword evidence="7 8" id="KW-0503">Monooxygenase</keyword>
<gene>
    <name evidence="8" type="primary">pamO_2</name>
    <name evidence="8" type="ORF">I601_0650</name>
</gene>
<accession>A0A1A9GHI4</accession>
<keyword evidence="3" id="KW-0285">Flavoprotein</keyword>
<sequence length="544" mass="59922">MSTTARSSAQPDASVRTVDALVVGAGFAGLYALHVLRGQGLDVHVVDGASDVGGTWFWNRYPGARCDIESIYYSYSFDADLAREWQWSEKYAGQPEILAYLQHVADRYDLRRDISFDTWVREARYDEGDDRWRVTTQDGAVVSARWLVLAVGLLSSTNLPDIPGRDDFAGPVLHTGRWPHEPVDLSGRRVGVIGTGSSGIQAIPRIAEQAEHLTVFQRTANFSLPALNGAPDPDGVRRLIEDHAAVRDQVRRSSYGILLEPPTRGALEVAEEERLATYEERWREGTLTGILQAYNDLVRNQEANDTAADFVRSKIAEMVDDPQVAEDLMPRGYAYGTKRPCLDTGYFQTYNRDDVELVNLRRTPIERITERGVRTSAGEHELDVLVFATGYDAMTGPLLGIDPIGREGQRLGERWAEGPSSYLGIAVAGFPNMFTITGPGSPSALSNAVVSIEQHVEWLARLLAHATETGLTVIEADCVAEKEWTQHVQNVGDATLYPQTDSWYMGANIPGKPRVFLPYIGGVGHYRALCEALADDGYSGFATA</sequence>
<evidence type="ECO:0000256" key="3">
    <source>
        <dbReference type="ARBA" id="ARBA00022630"/>
    </source>
</evidence>
<dbReference type="PATRIC" id="fig|1300347.3.peg.655"/>
<proteinExistence type="inferred from homology"/>
<keyword evidence="5" id="KW-0521">NADP</keyword>
<keyword evidence="4" id="KW-0274">FAD</keyword>
<dbReference type="Proteomes" id="UP000077868">
    <property type="component" value="Chromosome"/>
</dbReference>
<dbReference type="Pfam" id="PF13738">
    <property type="entry name" value="Pyr_redox_3"/>
    <property type="match status" value="1"/>
</dbReference>
<dbReference type="GO" id="GO:0033776">
    <property type="term" value="F:phenylacetone monooxygenase activity"/>
    <property type="evidence" value="ECO:0007669"/>
    <property type="project" value="UniProtKB-EC"/>
</dbReference>
<evidence type="ECO:0000256" key="2">
    <source>
        <dbReference type="ARBA" id="ARBA00010139"/>
    </source>
</evidence>
<name>A0A1A9GHI4_9ACTN</name>
<reference evidence="8 9" key="1">
    <citation type="submission" date="2016-03" db="EMBL/GenBank/DDBJ databases">
        <title>Complete genome sequence of a soil Actinobacterium, Nocardioides dokdonensis FR1436.</title>
        <authorList>
            <person name="Kwon S.-K."/>
            <person name="Kim K."/>
            <person name="Kim J.F."/>
        </authorList>
    </citation>
    <scope>NUCLEOTIDE SEQUENCE [LARGE SCALE GENOMIC DNA]</scope>
    <source>
        <strain evidence="8 9">FR1436</strain>
    </source>
</reference>
<keyword evidence="9" id="KW-1185">Reference proteome</keyword>
<dbReference type="InterPro" id="IPR036188">
    <property type="entry name" value="FAD/NAD-bd_sf"/>
</dbReference>
<dbReference type="SUPFAM" id="SSF51905">
    <property type="entry name" value="FAD/NAD(P)-binding domain"/>
    <property type="match status" value="1"/>
</dbReference>
<dbReference type="EC" id="1.14.13.92" evidence="8"/>
<dbReference type="AlphaFoldDB" id="A0A1A9GHI4"/>
<comment type="similarity">
    <text evidence="2">Belongs to the FAD-binding monooxygenase family.</text>
</comment>
<dbReference type="OrthoDB" id="5168853at2"/>
<dbReference type="Gene3D" id="3.50.50.60">
    <property type="entry name" value="FAD/NAD(P)-binding domain"/>
    <property type="match status" value="3"/>
</dbReference>
<evidence type="ECO:0000313" key="9">
    <source>
        <dbReference type="Proteomes" id="UP000077868"/>
    </source>
</evidence>
<comment type="cofactor">
    <cofactor evidence="1">
        <name>FAD</name>
        <dbReference type="ChEBI" id="CHEBI:57692"/>
    </cofactor>
</comment>
<dbReference type="KEGG" id="ndk:I601_0650"/>
<evidence type="ECO:0000313" key="8">
    <source>
        <dbReference type="EMBL" id="ANH37102.1"/>
    </source>
</evidence>
<dbReference type="PANTHER" id="PTHR43098">
    <property type="entry name" value="L-ORNITHINE N(5)-MONOOXYGENASE-RELATED"/>
    <property type="match status" value="1"/>
</dbReference>
<dbReference type="STRING" id="1300347.I601_0650"/>
<evidence type="ECO:0000256" key="5">
    <source>
        <dbReference type="ARBA" id="ARBA00022857"/>
    </source>
</evidence>
<organism evidence="8 9">
    <name type="scientific">Nocardioides dokdonensis FR1436</name>
    <dbReference type="NCBI Taxonomy" id="1300347"/>
    <lineage>
        <taxon>Bacteria</taxon>
        <taxon>Bacillati</taxon>
        <taxon>Actinomycetota</taxon>
        <taxon>Actinomycetes</taxon>
        <taxon>Propionibacteriales</taxon>
        <taxon>Nocardioidaceae</taxon>
        <taxon>Nocardioides</taxon>
    </lineage>
</organism>
<dbReference type="EMBL" id="CP015079">
    <property type="protein sequence ID" value="ANH37102.1"/>
    <property type="molecule type" value="Genomic_DNA"/>
</dbReference>
<dbReference type="InterPro" id="IPR050775">
    <property type="entry name" value="FAD-binding_Monooxygenases"/>
</dbReference>
<keyword evidence="6 8" id="KW-0560">Oxidoreductase</keyword>
<evidence type="ECO:0000256" key="4">
    <source>
        <dbReference type="ARBA" id="ARBA00022827"/>
    </source>
</evidence>
<evidence type="ECO:0000256" key="7">
    <source>
        <dbReference type="ARBA" id="ARBA00023033"/>
    </source>
</evidence>
<evidence type="ECO:0000256" key="6">
    <source>
        <dbReference type="ARBA" id="ARBA00023002"/>
    </source>
</evidence>
<dbReference type="RefSeq" id="WP_068106365.1">
    <property type="nucleotide sequence ID" value="NZ_CP015079.1"/>
</dbReference>
<dbReference type="PANTHER" id="PTHR43098:SF3">
    <property type="entry name" value="L-ORNITHINE N(5)-MONOOXYGENASE-RELATED"/>
    <property type="match status" value="1"/>
</dbReference>
<protein>
    <submittedName>
        <fullName evidence="8">Phenylacetone monooxygenase</fullName>
        <ecNumber evidence="8">1.14.13.92</ecNumber>
    </submittedName>
</protein>
<evidence type="ECO:0000256" key="1">
    <source>
        <dbReference type="ARBA" id="ARBA00001974"/>
    </source>
</evidence>